<dbReference type="Proteomes" id="UP000005777">
    <property type="component" value="Unassembled WGS sequence"/>
</dbReference>
<evidence type="ECO:0000313" key="6">
    <source>
        <dbReference type="Proteomes" id="UP000005777"/>
    </source>
</evidence>
<feature type="domain" description="Mur ligase central" evidence="4">
    <location>
        <begin position="139"/>
        <end position="349"/>
    </location>
</feature>
<sequence>MTHSPAPSPSDYVPGSLTLSTACTILRQHGLLKELIHQDSWTDTPEIWPAETAGMTFTRISYDTRQVDDHTLLFCKGRFHSSYLDKADQDGLPCYVAENDYSQVTRAIGIIVTDIKKAMSLLSSAFYRYPAKEITVIGITGTKGKTTTAYFTHAILNAYTGGKAALLSSVDNCLDGHTFVESDLTTPESLDLFRMMRQAVSQGMKYLIMEVSSQAYKVDRVYGLTFALGAFLNISPDHISPIEHPSFEDYFYCKRQIALNSSALVLNADMVHSSLVTQDAGLRGIPVTTFRLENSNADRTADLTVTSIREDKGESPQFQARLKGKDLGRFSLSIPGDFNGANAAAALALISACGLDLTNPHVQQALQAMEKVTIAGRMEIFSSPDKSLVGIVDYAHNGVSASVLLDYIDQAYGRLNPRIILVTGSAGNKAYDRRQEIVEAAQNRISRFIFTEEDTDTEPIIDICQQMDQAVSNPQVEHGIILSRSQALQEAFRDGKEHARQGKTTVIAAIGKGNERWIKHLNKHVVYQGDDRIMKGLLYD</sequence>
<dbReference type="InterPro" id="IPR004101">
    <property type="entry name" value="Mur_ligase_C"/>
</dbReference>
<dbReference type="InterPro" id="IPR036615">
    <property type="entry name" value="Mur_ligase_C_dom_sf"/>
</dbReference>
<accession>W5IJX9</accession>
<evidence type="ECO:0000313" key="5">
    <source>
        <dbReference type="EMBL" id="EFG27318.1"/>
    </source>
</evidence>
<dbReference type="Pfam" id="PF02875">
    <property type="entry name" value="Mur_ligase_C"/>
    <property type="match status" value="1"/>
</dbReference>
<dbReference type="PANTHER" id="PTHR23135:SF4">
    <property type="entry name" value="UDP-N-ACETYLMURAMOYL-L-ALANYL-D-GLUTAMATE--2,6-DIAMINOPIMELATE LIGASE MURE HOMOLOG, CHLOROPLASTIC"/>
    <property type="match status" value="1"/>
</dbReference>
<dbReference type="PANTHER" id="PTHR23135">
    <property type="entry name" value="MUR LIGASE FAMILY MEMBER"/>
    <property type="match status" value="1"/>
</dbReference>
<dbReference type="InterPro" id="IPR013221">
    <property type="entry name" value="Mur_ligase_cen"/>
</dbReference>
<comment type="caution">
    <text evidence="5">The sequence shown here is derived from an EMBL/GenBank/DDBJ whole genome shotgun (WGS) entry which is preliminary data.</text>
</comment>
<reference evidence="5 6" key="1">
    <citation type="submission" date="2012-01" db="EMBL/GenBank/DDBJ databases">
        <title>The Genome Sequence of Scardovia inopinata F0304.</title>
        <authorList>
            <consortium name="The Broad Institute Genome Sequencing Platform"/>
            <person name="Earl A."/>
            <person name="Ward D."/>
            <person name="Feldgarden M."/>
            <person name="Gevers D."/>
            <person name="Izard J."/>
            <person name="Baranova O.V."/>
            <person name="Blanton J.M."/>
            <person name="Tanner A.C."/>
            <person name="Dewhirst F.E."/>
            <person name="Young S.K."/>
            <person name="Zeng Q."/>
            <person name="Gargeya S."/>
            <person name="Fitzgerald M."/>
            <person name="Haas B."/>
            <person name="Abouelleil A."/>
            <person name="Alvarado L."/>
            <person name="Arachchi H.M."/>
            <person name="Berlin A."/>
            <person name="Chapman S.B."/>
            <person name="Gearin G."/>
            <person name="Goldberg J."/>
            <person name="Griggs A."/>
            <person name="Gujja S."/>
            <person name="Hansen M."/>
            <person name="Heiman D."/>
            <person name="Howarth C."/>
            <person name="Larimer J."/>
            <person name="Lui A."/>
            <person name="MacDonald P.J."/>
            <person name="McCowen C."/>
            <person name="Montmayeur A."/>
            <person name="Murphy C."/>
            <person name="Neiman D."/>
            <person name="Pearson M."/>
            <person name="Priest M."/>
            <person name="Roberts A."/>
            <person name="Saif S."/>
            <person name="Shea T."/>
            <person name="Sisk P."/>
            <person name="Stolte C."/>
            <person name="Sykes S."/>
            <person name="Wortman J."/>
            <person name="Nusbaum C."/>
            <person name="Birren B."/>
        </authorList>
    </citation>
    <scope>NUCLEOTIDE SEQUENCE [LARGE SCALE GENOMIC DNA]</scope>
    <source>
        <strain evidence="5 6">F0304</strain>
    </source>
</reference>
<dbReference type="GO" id="GO:0051301">
    <property type="term" value="P:cell division"/>
    <property type="evidence" value="ECO:0007669"/>
    <property type="project" value="UniProtKB-KW"/>
</dbReference>
<dbReference type="HOGENOM" id="CLU_022291_4_2_11"/>
<dbReference type="SUPFAM" id="SSF53623">
    <property type="entry name" value="MurD-like peptide ligases, catalytic domain"/>
    <property type="match status" value="1"/>
</dbReference>
<dbReference type="CDD" id="cd09897">
    <property type="entry name" value="H3TH_FEN1-XPG-like"/>
    <property type="match status" value="1"/>
</dbReference>
<dbReference type="GO" id="GO:0016881">
    <property type="term" value="F:acid-amino acid ligase activity"/>
    <property type="evidence" value="ECO:0007669"/>
    <property type="project" value="InterPro"/>
</dbReference>
<evidence type="ECO:0000256" key="1">
    <source>
        <dbReference type="ARBA" id="ARBA00022618"/>
    </source>
</evidence>
<dbReference type="eggNOG" id="COG0769">
    <property type="taxonomic scope" value="Bacteria"/>
</dbReference>
<dbReference type="InterPro" id="IPR036565">
    <property type="entry name" value="Mur-like_cat_sf"/>
</dbReference>
<organism evidence="5 6">
    <name type="scientific">Scardovia inopinata F0304</name>
    <dbReference type="NCBI Taxonomy" id="641146"/>
    <lineage>
        <taxon>Bacteria</taxon>
        <taxon>Bacillati</taxon>
        <taxon>Actinomycetota</taxon>
        <taxon>Actinomycetes</taxon>
        <taxon>Bifidobacteriales</taxon>
        <taxon>Bifidobacteriaceae</taxon>
        <taxon>Scardovia</taxon>
    </lineage>
</organism>
<dbReference type="InterPro" id="IPR035911">
    <property type="entry name" value="MurE/MurF_N"/>
</dbReference>
<keyword evidence="2" id="KW-0131">Cell cycle</keyword>
<dbReference type="Gene3D" id="3.40.1390.10">
    <property type="entry name" value="MurE/MurF, N-terminal domain"/>
    <property type="match status" value="1"/>
</dbReference>
<dbReference type="Pfam" id="PF08245">
    <property type="entry name" value="Mur_ligase_M"/>
    <property type="match status" value="1"/>
</dbReference>
<dbReference type="Gene3D" id="3.40.1190.10">
    <property type="entry name" value="Mur-like, catalytic domain"/>
    <property type="match status" value="1"/>
</dbReference>
<dbReference type="EMBL" id="ADCX01000004">
    <property type="protein sequence ID" value="EFG27318.1"/>
    <property type="molecule type" value="Genomic_DNA"/>
</dbReference>
<keyword evidence="1" id="KW-0132">Cell division</keyword>
<evidence type="ECO:0000256" key="2">
    <source>
        <dbReference type="ARBA" id="ARBA00023306"/>
    </source>
</evidence>
<dbReference type="SUPFAM" id="SSF63418">
    <property type="entry name" value="MurE/MurF N-terminal domain"/>
    <property type="match status" value="1"/>
</dbReference>
<gene>
    <name evidence="5" type="ORF">HMPREF9020_00960</name>
</gene>
<name>W5IJX9_SCAIO</name>
<feature type="domain" description="Mur ligase C-terminal" evidence="3">
    <location>
        <begin position="376"/>
        <end position="494"/>
    </location>
</feature>
<evidence type="ECO:0000259" key="3">
    <source>
        <dbReference type="Pfam" id="PF02875"/>
    </source>
</evidence>
<proteinExistence type="predicted"/>
<dbReference type="Gene3D" id="3.90.190.20">
    <property type="entry name" value="Mur ligase, C-terminal domain"/>
    <property type="match status" value="1"/>
</dbReference>
<dbReference type="GO" id="GO:0005524">
    <property type="term" value="F:ATP binding"/>
    <property type="evidence" value="ECO:0007669"/>
    <property type="project" value="InterPro"/>
</dbReference>
<dbReference type="RefSeq" id="WP_006293336.1">
    <property type="nucleotide sequence ID" value="NZ_GG770225.1"/>
</dbReference>
<dbReference type="AlphaFoldDB" id="W5IJX9"/>
<protein>
    <submittedName>
        <fullName evidence="5">UDP-N-acetylmuramyl-tripeptide synthetase</fullName>
    </submittedName>
</protein>
<evidence type="ECO:0000259" key="4">
    <source>
        <dbReference type="Pfam" id="PF08245"/>
    </source>
</evidence>
<dbReference type="SUPFAM" id="SSF53244">
    <property type="entry name" value="MurD-like peptide ligases, peptide-binding domain"/>
    <property type="match status" value="1"/>
</dbReference>
<keyword evidence="6" id="KW-1185">Reference proteome</keyword>